<comment type="caution">
    <text evidence="2">The sequence shown here is derived from an EMBL/GenBank/DDBJ whole genome shotgun (WGS) entry which is preliminary data.</text>
</comment>
<dbReference type="Proteomes" id="UP000654947">
    <property type="component" value="Unassembled WGS sequence"/>
</dbReference>
<dbReference type="EMBL" id="BMXL01000011">
    <property type="protein sequence ID" value="GHD26866.1"/>
    <property type="molecule type" value="Genomic_DNA"/>
</dbReference>
<proteinExistence type="predicted"/>
<keyword evidence="3" id="KW-1185">Reference proteome</keyword>
<feature type="region of interest" description="Disordered" evidence="1">
    <location>
        <begin position="1"/>
        <end position="24"/>
    </location>
</feature>
<reference evidence="2 3" key="1">
    <citation type="journal article" date="2014" name="Int. J. Syst. Evol. Microbiol.">
        <title>Complete genome sequence of Corynebacterium casei LMG S-19264T (=DSM 44701T), isolated from a smear-ripened cheese.</title>
        <authorList>
            <consortium name="US DOE Joint Genome Institute (JGI-PGF)"/>
            <person name="Walter F."/>
            <person name="Albersmeier A."/>
            <person name="Kalinowski J."/>
            <person name="Ruckert C."/>
        </authorList>
    </citation>
    <scope>NUCLEOTIDE SEQUENCE [LARGE SCALE GENOMIC DNA]</scope>
    <source>
        <strain evidence="2 3">KCTC 19473</strain>
    </source>
</reference>
<evidence type="ECO:0000313" key="2">
    <source>
        <dbReference type="EMBL" id="GHD26866.1"/>
    </source>
</evidence>
<gene>
    <name evidence="2" type="ORF">GCM10007147_25390</name>
</gene>
<name>A0A918XCV5_9ACTN</name>
<evidence type="ECO:0000313" key="3">
    <source>
        <dbReference type="Proteomes" id="UP000654947"/>
    </source>
</evidence>
<feature type="compositionally biased region" description="Gly residues" evidence="1">
    <location>
        <begin position="92"/>
        <end position="103"/>
    </location>
</feature>
<accession>A0A918XCV5</accession>
<dbReference type="AlphaFoldDB" id="A0A918XCV5"/>
<evidence type="ECO:0000256" key="1">
    <source>
        <dbReference type="SAM" id="MobiDB-lite"/>
    </source>
</evidence>
<organism evidence="2 3">
    <name type="scientific">Nocardiopsis kunsanensis</name>
    <dbReference type="NCBI Taxonomy" id="141693"/>
    <lineage>
        <taxon>Bacteria</taxon>
        <taxon>Bacillati</taxon>
        <taxon>Actinomycetota</taxon>
        <taxon>Actinomycetes</taxon>
        <taxon>Streptosporangiales</taxon>
        <taxon>Nocardiopsidaceae</taxon>
        <taxon>Nocardiopsis</taxon>
    </lineage>
</organism>
<protein>
    <submittedName>
        <fullName evidence="2">Uncharacterized protein</fullName>
    </submittedName>
</protein>
<feature type="region of interest" description="Disordered" evidence="1">
    <location>
        <begin position="84"/>
        <end position="103"/>
    </location>
</feature>
<sequence length="103" mass="10275">MALTMGRCRSTMASQARASPFRARATRAASSSSVLAGIGNPGGVSPSTVVESIVFCDSFVPWLPSPGWSGTTAPTMIGLPAAPRLTLTAGSPGDGGNAGKRPA</sequence>